<keyword evidence="5 7" id="KW-1133">Transmembrane helix</keyword>
<keyword evidence="4 7" id="KW-0812">Transmembrane</keyword>
<evidence type="ECO:0000256" key="7">
    <source>
        <dbReference type="SAM" id="Phobius"/>
    </source>
</evidence>
<dbReference type="EMBL" id="LCAH01000010">
    <property type="protein sequence ID" value="KKR86628.1"/>
    <property type="molecule type" value="Genomic_DNA"/>
</dbReference>
<evidence type="ECO:0000256" key="2">
    <source>
        <dbReference type="ARBA" id="ARBA00005779"/>
    </source>
</evidence>
<dbReference type="AlphaFoldDB" id="A0A0G0UCF9"/>
<dbReference type="GO" id="GO:0005886">
    <property type="term" value="C:plasma membrane"/>
    <property type="evidence" value="ECO:0007669"/>
    <property type="project" value="UniProtKB-SubCell"/>
</dbReference>
<feature type="transmembrane region" description="Helical" evidence="7">
    <location>
        <begin position="20"/>
        <end position="39"/>
    </location>
</feature>
<gene>
    <name evidence="8" type="ORF">UU35_C0010G0006</name>
</gene>
<evidence type="ECO:0000313" key="8">
    <source>
        <dbReference type="EMBL" id="KKR86628.1"/>
    </source>
</evidence>
<evidence type="ECO:0008006" key="10">
    <source>
        <dbReference type="Google" id="ProtNLM"/>
    </source>
</evidence>
<evidence type="ECO:0000256" key="3">
    <source>
        <dbReference type="ARBA" id="ARBA00022475"/>
    </source>
</evidence>
<comment type="subcellular location">
    <subcellularLocation>
        <location evidence="1">Cell membrane</location>
        <topology evidence="1">Multi-pass membrane protein</topology>
    </subcellularLocation>
</comment>
<accession>A0A0G0UCF9</accession>
<name>A0A0G0UCF9_9BACT</name>
<evidence type="ECO:0000256" key="5">
    <source>
        <dbReference type="ARBA" id="ARBA00022989"/>
    </source>
</evidence>
<feature type="transmembrane region" description="Helical" evidence="7">
    <location>
        <begin position="205"/>
        <end position="222"/>
    </location>
</feature>
<dbReference type="Proteomes" id="UP000034616">
    <property type="component" value="Unassembled WGS sequence"/>
</dbReference>
<comment type="similarity">
    <text evidence="2">Belongs to the UPF0719 family.</text>
</comment>
<feature type="transmembrane region" description="Helical" evidence="7">
    <location>
        <begin position="94"/>
        <end position="115"/>
    </location>
</feature>
<feature type="transmembrane region" description="Helical" evidence="7">
    <location>
        <begin position="166"/>
        <end position="184"/>
    </location>
</feature>
<sequence length="304" mass="32478">MDILMMSLNVLTFFVDLFSSIPYILLVLILVPTIGFLLIDKVMTSGINMRAALFEQDNPVAGFEFGGQIILLIYAGFCAIMGPTVGSFGTDFLVAGGWIIGSMVTITVVRGILGYMVKTHNGGNDLNHEIFVQRNWAAGCYSLALTIGIVSGLTEEDMFGSAPLRDLAIAATVLGFGLSVGWLFRITHLHGRSAFHAMFTEDNSAAGVSLLGFAVAANIIFAKAADLVRLMENGIGMTIGCVIFYSFFLLALMSLLRTGMEYGLRLTLKVDITDETFAQKNVGAGFIDASVTIGVALLLTGAIS</sequence>
<dbReference type="Pfam" id="PF03994">
    <property type="entry name" value="DUF350"/>
    <property type="match status" value="1"/>
</dbReference>
<evidence type="ECO:0000256" key="1">
    <source>
        <dbReference type="ARBA" id="ARBA00004651"/>
    </source>
</evidence>
<comment type="caution">
    <text evidence="8">The sequence shown here is derived from an EMBL/GenBank/DDBJ whole genome shotgun (WGS) entry which is preliminary data.</text>
</comment>
<feature type="transmembrane region" description="Helical" evidence="7">
    <location>
        <begin position="60"/>
        <end position="82"/>
    </location>
</feature>
<evidence type="ECO:0000256" key="4">
    <source>
        <dbReference type="ARBA" id="ARBA00022692"/>
    </source>
</evidence>
<protein>
    <recommendedName>
        <fullName evidence="10">DUF350 domain-containing protein</fullName>
    </recommendedName>
</protein>
<feature type="transmembrane region" description="Helical" evidence="7">
    <location>
        <begin position="234"/>
        <end position="256"/>
    </location>
</feature>
<evidence type="ECO:0000313" key="9">
    <source>
        <dbReference type="Proteomes" id="UP000034616"/>
    </source>
</evidence>
<evidence type="ECO:0000256" key="6">
    <source>
        <dbReference type="ARBA" id="ARBA00023136"/>
    </source>
</evidence>
<reference evidence="8 9" key="1">
    <citation type="journal article" date="2015" name="Nature">
        <title>rRNA introns, odd ribosomes, and small enigmatic genomes across a large radiation of phyla.</title>
        <authorList>
            <person name="Brown C.T."/>
            <person name="Hug L.A."/>
            <person name="Thomas B.C."/>
            <person name="Sharon I."/>
            <person name="Castelle C.J."/>
            <person name="Singh A."/>
            <person name="Wilkins M.J."/>
            <person name="Williams K.H."/>
            <person name="Banfield J.F."/>
        </authorList>
    </citation>
    <scope>NUCLEOTIDE SEQUENCE [LARGE SCALE GENOMIC DNA]</scope>
</reference>
<keyword evidence="6 7" id="KW-0472">Membrane</keyword>
<keyword evidence="3" id="KW-1003">Cell membrane</keyword>
<dbReference type="InterPro" id="IPR007140">
    <property type="entry name" value="DUF350"/>
</dbReference>
<proteinExistence type="inferred from homology"/>
<feature type="transmembrane region" description="Helical" evidence="7">
    <location>
        <begin position="136"/>
        <end position="154"/>
    </location>
</feature>
<organism evidence="8 9">
    <name type="scientific">Candidatus Uhrbacteria bacterium GW2011_GWC2_41_11</name>
    <dbReference type="NCBI Taxonomy" id="1618985"/>
    <lineage>
        <taxon>Bacteria</taxon>
        <taxon>Candidatus Uhriibacteriota</taxon>
    </lineage>
</organism>